<protein>
    <submittedName>
        <fullName evidence="1">Uncharacterized protein</fullName>
    </submittedName>
</protein>
<accession>A0A6H1ZY71</accession>
<evidence type="ECO:0000313" key="1">
    <source>
        <dbReference type="EMBL" id="QJA52160.1"/>
    </source>
</evidence>
<reference evidence="1" key="1">
    <citation type="submission" date="2020-03" db="EMBL/GenBank/DDBJ databases">
        <title>The deep terrestrial virosphere.</title>
        <authorList>
            <person name="Holmfeldt K."/>
            <person name="Nilsson E."/>
            <person name="Simone D."/>
            <person name="Lopez-Fernandez M."/>
            <person name="Wu X."/>
            <person name="de Brujin I."/>
            <person name="Lundin D."/>
            <person name="Andersson A."/>
            <person name="Bertilsson S."/>
            <person name="Dopson M."/>
        </authorList>
    </citation>
    <scope>NUCLEOTIDE SEQUENCE</scope>
    <source>
        <strain evidence="1">TM448A02511</strain>
        <strain evidence="2">TM448B02531</strain>
    </source>
</reference>
<dbReference type="EMBL" id="MT144318">
    <property type="protein sequence ID" value="QJA52160.1"/>
    <property type="molecule type" value="Genomic_DNA"/>
</dbReference>
<sequence>MAYNLKDYLPTTNFGSGRTFSPSLPLIDGVTATSTSSTLPAAIMAKDFNNVVFAVETTGNANATIKFTATTLDSPHDPTTTSTITNQWAPIQVIDLSDGTSYDGTTGIVISGTDVHKMFEANISSLSWIRPMVSSYTTGTIYVYGIASTNQ</sequence>
<dbReference type="AlphaFoldDB" id="A0A6H1ZY71"/>
<name>A0A6H1ZY71_9ZZZZ</name>
<evidence type="ECO:0000313" key="2">
    <source>
        <dbReference type="EMBL" id="QJI01403.1"/>
    </source>
</evidence>
<gene>
    <name evidence="1" type="ORF">TM448A02511_0002</name>
    <name evidence="2" type="ORF">TM448B02531_0001</name>
</gene>
<dbReference type="EMBL" id="MT144921">
    <property type="protein sequence ID" value="QJI01403.1"/>
    <property type="molecule type" value="Genomic_DNA"/>
</dbReference>
<proteinExistence type="predicted"/>
<organism evidence="1">
    <name type="scientific">viral metagenome</name>
    <dbReference type="NCBI Taxonomy" id="1070528"/>
    <lineage>
        <taxon>unclassified sequences</taxon>
        <taxon>metagenomes</taxon>
        <taxon>organismal metagenomes</taxon>
    </lineage>
</organism>